<dbReference type="PROSITE" id="PS51843">
    <property type="entry name" value="NR_LBD"/>
    <property type="match status" value="1"/>
</dbReference>
<dbReference type="PROSITE" id="PS00031">
    <property type="entry name" value="NUCLEAR_REC_DBD_1"/>
    <property type="match status" value="1"/>
</dbReference>
<evidence type="ECO:0000256" key="2">
    <source>
        <dbReference type="ARBA" id="ARBA00005993"/>
    </source>
</evidence>
<dbReference type="CDD" id="cd06966">
    <property type="entry name" value="NR_DBD_CAR"/>
    <property type="match status" value="1"/>
</dbReference>
<dbReference type="InterPro" id="IPR050234">
    <property type="entry name" value="Nuclear_hormone_rcpt_NR1"/>
</dbReference>
<feature type="domain" description="Nuclear receptor" evidence="12">
    <location>
        <begin position="24"/>
        <end position="99"/>
    </location>
</feature>
<dbReference type="AlphaFoldDB" id="A0A915M8B9"/>
<keyword evidence="10" id="KW-0539">Nucleus</keyword>
<dbReference type="GO" id="GO:0005634">
    <property type="term" value="C:nucleus"/>
    <property type="evidence" value="ECO:0007669"/>
    <property type="project" value="UniProtKB-SubCell"/>
</dbReference>
<dbReference type="InterPro" id="IPR001723">
    <property type="entry name" value="Nuclear_hrmn_rcpt"/>
</dbReference>
<dbReference type="PANTHER" id="PTHR24082:SF494">
    <property type="entry name" value="NUCLEAR HORMONE RECEPTOR FAMILY MEMBER DAF-12"/>
    <property type="match status" value="1"/>
</dbReference>
<feature type="region of interest" description="Disordered" evidence="11">
    <location>
        <begin position="298"/>
        <end position="323"/>
    </location>
</feature>
<dbReference type="GO" id="GO:0030154">
    <property type="term" value="P:cell differentiation"/>
    <property type="evidence" value="ECO:0007669"/>
    <property type="project" value="TreeGrafter"/>
</dbReference>
<evidence type="ECO:0000256" key="7">
    <source>
        <dbReference type="ARBA" id="ARBA00023125"/>
    </source>
</evidence>
<keyword evidence="4" id="KW-0863">Zinc-finger</keyword>
<dbReference type="GO" id="GO:0000122">
    <property type="term" value="P:negative regulation of transcription by RNA polymerase II"/>
    <property type="evidence" value="ECO:0007669"/>
    <property type="project" value="TreeGrafter"/>
</dbReference>
<evidence type="ECO:0000256" key="1">
    <source>
        <dbReference type="ARBA" id="ARBA00004123"/>
    </source>
</evidence>
<dbReference type="PANTHER" id="PTHR24082">
    <property type="entry name" value="NUCLEAR HORMONE RECEPTOR"/>
    <property type="match status" value="1"/>
</dbReference>
<evidence type="ECO:0000313" key="14">
    <source>
        <dbReference type="Proteomes" id="UP000887561"/>
    </source>
</evidence>
<evidence type="ECO:0000313" key="15">
    <source>
        <dbReference type="WBParaSite" id="scaffold34667_cov245.g21526"/>
    </source>
</evidence>
<evidence type="ECO:0000259" key="12">
    <source>
        <dbReference type="PROSITE" id="PS51030"/>
    </source>
</evidence>
<dbReference type="SUPFAM" id="SSF57716">
    <property type="entry name" value="Glucocorticoid receptor-like (DNA-binding domain)"/>
    <property type="match status" value="1"/>
</dbReference>
<dbReference type="Pfam" id="PF00105">
    <property type="entry name" value="zf-C4"/>
    <property type="match status" value="1"/>
</dbReference>
<keyword evidence="14" id="KW-1185">Reference proteome</keyword>
<dbReference type="PRINTS" id="PR00398">
    <property type="entry name" value="STRDHORMONER"/>
</dbReference>
<evidence type="ECO:0000256" key="6">
    <source>
        <dbReference type="ARBA" id="ARBA00023015"/>
    </source>
</evidence>
<keyword evidence="5" id="KW-0862">Zinc</keyword>
<dbReference type="Proteomes" id="UP000887561">
    <property type="component" value="Unplaced"/>
</dbReference>
<dbReference type="GO" id="GO:0004879">
    <property type="term" value="F:nuclear receptor activity"/>
    <property type="evidence" value="ECO:0007669"/>
    <property type="project" value="TreeGrafter"/>
</dbReference>
<evidence type="ECO:0000256" key="5">
    <source>
        <dbReference type="ARBA" id="ARBA00022833"/>
    </source>
</evidence>
<keyword evidence="8" id="KW-0804">Transcription</keyword>
<feature type="compositionally biased region" description="Polar residues" evidence="11">
    <location>
        <begin position="353"/>
        <end position="369"/>
    </location>
</feature>
<evidence type="ECO:0000256" key="3">
    <source>
        <dbReference type="ARBA" id="ARBA00022723"/>
    </source>
</evidence>
<evidence type="ECO:0000256" key="8">
    <source>
        <dbReference type="ARBA" id="ARBA00023163"/>
    </source>
</evidence>
<keyword evidence="6" id="KW-0805">Transcription regulation</keyword>
<dbReference type="PROSITE" id="PS51030">
    <property type="entry name" value="NUCLEAR_REC_DBD_2"/>
    <property type="match status" value="1"/>
</dbReference>
<protein>
    <submittedName>
        <fullName evidence="15">Nuclear hormone receptor HR96</fullName>
    </submittedName>
</protein>
<comment type="subcellular location">
    <subcellularLocation>
        <location evidence="1">Nucleus</location>
    </subcellularLocation>
</comment>
<evidence type="ECO:0000256" key="11">
    <source>
        <dbReference type="SAM" id="MobiDB-lite"/>
    </source>
</evidence>
<name>A0A915M8B9_MELJA</name>
<evidence type="ECO:0000256" key="10">
    <source>
        <dbReference type="ARBA" id="ARBA00023242"/>
    </source>
</evidence>
<dbReference type="PRINTS" id="PR00047">
    <property type="entry name" value="STROIDFINGER"/>
</dbReference>
<evidence type="ECO:0000259" key="13">
    <source>
        <dbReference type="PROSITE" id="PS51843"/>
    </source>
</evidence>
<feature type="domain" description="NR LBD" evidence="13">
    <location>
        <begin position="363"/>
        <end position="610"/>
    </location>
</feature>
<comment type="similarity">
    <text evidence="2">Belongs to the nuclear hormone receptor family.</text>
</comment>
<keyword evidence="9" id="KW-0675">Receptor</keyword>
<keyword evidence="3" id="KW-0479">Metal-binding</keyword>
<accession>A0A915M8B9</accession>
<dbReference type="SMART" id="SM00399">
    <property type="entry name" value="ZnF_C4"/>
    <property type="match status" value="1"/>
</dbReference>
<feature type="compositionally biased region" description="Polar residues" evidence="11">
    <location>
        <begin position="119"/>
        <end position="130"/>
    </location>
</feature>
<feature type="region of interest" description="Disordered" evidence="11">
    <location>
        <begin position="350"/>
        <end position="370"/>
    </location>
</feature>
<evidence type="ECO:0000256" key="9">
    <source>
        <dbReference type="ARBA" id="ARBA00023170"/>
    </source>
</evidence>
<dbReference type="GO" id="GO:0006950">
    <property type="term" value="P:response to stress"/>
    <property type="evidence" value="ECO:0007669"/>
    <property type="project" value="UniProtKB-ARBA"/>
</dbReference>
<keyword evidence="7" id="KW-0238">DNA-binding</keyword>
<dbReference type="InterPro" id="IPR001628">
    <property type="entry name" value="Znf_hrmn_rcpt"/>
</dbReference>
<feature type="compositionally biased region" description="Low complexity" evidence="11">
    <location>
        <begin position="298"/>
        <end position="322"/>
    </location>
</feature>
<dbReference type="GO" id="GO:0008270">
    <property type="term" value="F:zinc ion binding"/>
    <property type="evidence" value="ECO:0007669"/>
    <property type="project" value="UniProtKB-KW"/>
</dbReference>
<dbReference type="InterPro" id="IPR000536">
    <property type="entry name" value="Nucl_hrmn_rcpt_lig-bd"/>
</dbReference>
<dbReference type="Gene3D" id="3.30.50.10">
    <property type="entry name" value="Erythroid Transcription Factor GATA-1, subunit A"/>
    <property type="match status" value="1"/>
</dbReference>
<dbReference type="InterPro" id="IPR035500">
    <property type="entry name" value="NHR-like_dom_sf"/>
</dbReference>
<organism evidence="14 15">
    <name type="scientific">Meloidogyne javanica</name>
    <name type="common">Root-knot nematode worm</name>
    <dbReference type="NCBI Taxonomy" id="6303"/>
    <lineage>
        <taxon>Eukaryota</taxon>
        <taxon>Metazoa</taxon>
        <taxon>Ecdysozoa</taxon>
        <taxon>Nematoda</taxon>
        <taxon>Chromadorea</taxon>
        <taxon>Rhabditida</taxon>
        <taxon>Tylenchina</taxon>
        <taxon>Tylenchomorpha</taxon>
        <taxon>Tylenchoidea</taxon>
        <taxon>Meloidogynidae</taxon>
        <taxon>Meloidogyninae</taxon>
        <taxon>Meloidogyne</taxon>
        <taxon>Meloidogyne incognita group</taxon>
    </lineage>
</organism>
<reference evidence="15" key="1">
    <citation type="submission" date="2022-11" db="UniProtKB">
        <authorList>
            <consortium name="WormBaseParasite"/>
        </authorList>
    </citation>
    <scope>IDENTIFICATION</scope>
</reference>
<dbReference type="SUPFAM" id="SSF48508">
    <property type="entry name" value="Nuclear receptor ligand-binding domain"/>
    <property type="match status" value="1"/>
</dbReference>
<dbReference type="InterPro" id="IPR013088">
    <property type="entry name" value="Znf_NHR/GATA"/>
</dbReference>
<evidence type="ECO:0000256" key="4">
    <source>
        <dbReference type="ARBA" id="ARBA00022771"/>
    </source>
</evidence>
<dbReference type="Pfam" id="PF00104">
    <property type="entry name" value="Hormone_recep"/>
    <property type="match status" value="1"/>
</dbReference>
<dbReference type="WBParaSite" id="scaffold34667_cov245.g21526">
    <property type="protein sequence ID" value="scaffold34667_cov245.g21526"/>
    <property type="gene ID" value="scaffold34667_cov245.g21526"/>
</dbReference>
<proteinExistence type="inferred from homology"/>
<dbReference type="FunFam" id="3.30.50.10:FF:000042">
    <property type="entry name" value="Nuclear hormone receptor HR96"/>
    <property type="match status" value="1"/>
</dbReference>
<sequence length="610" mass="67811">METQNQPMEDDGNCQDGNGAAGRMKTCRVCGDSATGYNFNVISCESCKAFFRRNALRPKEFKCPYSNDCEINAVSRRFCQKCRLRKCFMVGMKKEWILSEDQLRRRKNARIKNQMGKDGNQQPNTPSSVGEGSMPGSVAPVTPYVGNGNGGLNPFSPPQQQASPSTGTHSPPSILPQLQNHPIDVEQRYDPQVLRLAQQQLLKKAQLQQAAAVLRKSSDGQQQQGIVSPQIVKNGDIGNGHSSASILARLYGNNNVTNTNISSNLSGFNSNTNSSAIPKPLLEAAAAAVAAAKNASNNVNNNNQVSNNGSSLSASNNGTSNNEVKTLMEMDANTRERLMSMRINKTIRDELGISNSPPDGNNLQQSLSPNPIRIEERSSPLSRSNSISGNSSLVYTDLRNYQLNSKEQNDLNYVKTAFSSMDEELKNEFLKNSKLLGIMTKEQPQSPDDMMCLLDMMMRRLVKMAKKLPSFAEFSNSGKFSLLKAAMIDLLTLRGASRLDSENRCWKSPLLNRDIRCRIDIFDRLNDDMQKSRVMDFYKKLHPKLKSDQVANNLIIVVVLFSHYADTDLSAEDRTLADKHYHNHKQLYVESAYGPDEAKVIYETVILNEF</sequence>
<dbReference type="GO" id="GO:0045944">
    <property type="term" value="P:positive regulation of transcription by RNA polymerase II"/>
    <property type="evidence" value="ECO:0007669"/>
    <property type="project" value="TreeGrafter"/>
</dbReference>
<feature type="compositionally biased region" description="Polar residues" evidence="11">
    <location>
        <begin position="166"/>
        <end position="178"/>
    </location>
</feature>
<feature type="region of interest" description="Disordered" evidence="11">
    <location>
        <begin position="111"/>
        <end position="178"/>
    </location>
</feature>
<dbReference type="GO" id="GO:0000978">
    <property type="term" value="F:RNA polymerase II cis-regulatory region sequence-specific DNA binding"/>
    <property type="evidence" value="ECO:0007669"/>
    <property type="project" value="TreeGrafter"/>
</dbReference>
<dbReference type="Gene3D" id="1.10.565.10">
    <property type="entry name" value="Retinoid X Receptor"/>
    <property type="match status" value="1"/>
</dbReference>